<name>A0A4S5EAM9_9MICC</name>
<evidence type="ECO:0000313" key="3">
    <source>
        <dbReference type="Proteomes" id="UP000305233"/>
    </source>
</evidence>
<keyword evidence="1" id="KW-1133">Transmembrane helix</keyword>
<accession>A0A4S5EAM9</accession>
<feature type="transmembrane region" description="Helical" evidence="1">
    <location>
        <begin position="6"/>
        <end position="27"/>
    </location>
</feature>
<feature type="transmembrane region" description="Helical" evidence="1">
    <location>
        <begin position="59"/>
        <end position="79"/>
    </location>
</feature>
<feature type="transmembrane region" description="Helical" evidence="1">
    <location>
        <begin position="116"/>
        <end position="137"/>
    </location>
</feature>
<comment type="caution">
    <text evidence="2">The sequence shown here is derived from an EMBL/GenBank/DDBJ whole genome shotgun (WGS) entry which is preliminary data.</text>
</comment>
<evidence type="ECO:0000256" key="1">
    <source>
        <dbReference type="SAM" id="Phobius"/>
    </source>
</evidence>
<sequence>MILVVIIACEIGFWVLIIAGLMVRYLLGKRRAGLVLLALTPLVDLILLTATVLDLRAGATATFVHGLAAVYLGISIAYGHRMIDWADARFAHRFGGGPRPTRHYGTRYAQECWKDVVRTIIAVLIAAGFLQLLTVLVDDAARTEALTGFYPILGIVFVVDLLWAVSYTIWPRKQPLTA</sequence>
<gene>
    <name evidence="2" type="ORF">E8P82_01600</name>
</gene>
<proteinExistence type="predicted"/>
<dbReference type="AlphaFoldDB" id="A0A4S5EAM9"/>
<keyword evidence="1" id="KW-0472">Membrane</keyword>
<dbReference type="Proteomes" id="UP000305233">
    <property type="component" value="Unassembled WGS sequence"/>
</dbReference>
<dbReference type="EMBL" id="SSWH01000001">
    <property type="protein sequence ID" value="THJ68795.1"/>
    <property type="molecule type" value="Genomic_DNA"/>
</dbReference>
<feature type="transmembrane region" description="Helical" evidence="1">
    <location>
        <begin position="34"/>
        <end position="53"/>
    </location>
</feature>
<reference evidence="2 3" key="1">
    <citation type="submission" date="2019-04" db="EMBL/GenBank/DDBJ databases">
        <authorList>
            <person name="Liu Q."/>
            <person name="Xin Y.-H."/>
        </authorList>
    </citation>
    <scope>NUCLEOTIDE SEQUENCE [LARGE SCALE GENOMIC DNA]</scope>
    <source>
        <strain evidence="2 3">AM23</strain>
    </source>
</reference>
<evidence type="ECO:0000313" key="2">
    <source>
        <dbReference type="EMBL" id="THJ68795.1"/>
    </source>
</evidence>
<dbReference type="OrthoDB" id="2082317at2"/>
<keyword evidence="3" id="KW-1185">Reference proteome</keyword>
<feature type="transmembrane region" description="Helical" evidence="1">
    <location>
        <begin position="149"/>
        <end position="170"/>
    </location>
</feature>
<keyword evidence="1" id="KW-0812">Transmembrane</keyword>
<protein>
    <submittedName>
        <fullName evidence="2">Uncharacterized protein</fullName>
    </submittedName>
</protein>
<organism evidence="2 3">
    <name type="scientific">Arthrobacter echini</name>
    <dbReference type="NCBI Taxonomy" id="1529066"/>
    <lineage>
        <taxon>Bacteria</taxon>
        <taxon>Bacillati</taxon>
        <taxon>Actinomycetota</taxon>
        <taxon>Actinomycetes</taxon>
        <taxon>Micrococcales</taxon>
        <taxon>Micrococcaceae</taxon>
        <taxon>Arthrobacter</taxon>
    </lineage>
</organism>